<reference evidence="1" key="1">
    <citation type="submission" date="2025-08" db="UniProtKB">
        <authorList>
            <consortium name="Ensembl"/>
        </authorList>
    </citation>
    <scope>IDENTIFICATION</scope>
</reference>
<keyword evidence="2" id="KW-1185">Reference proteome</keyword>
<gene>
    <name evidence="1" type="primary">SP110</name>
</gene>
<dbReference type="GeneTree" id="ENSGT00940000155124"/>
<reference evidence="1" key="2">
    <citation type="submission" date="2025-09" db="UniProtKB">
        <authorList>
            <consortium name="Ensembl"/>
        </authorList>
    </citation>
    <scope>IDENTIFICATION</scope>
</reference>
<protein>
    <submittedName>
        <fullName evidence="1">SP110 nuclear body protein</fullName>
    </submittedName>
</protein>
<sequence length="82" mass="9600">FGISVRFTMTRTLKEVLLQHFIHQKLEIAYPTVIHKALSSRRPHVIFEIMVSPLGKPCGWTWLRKGWLRKCTQWPGFYGTCA</sequence>
<accession>A0A8C6BFZ7</accession>
<evidence type="ECO:0000313" key="2">
    <source>
        <dbReference type="Proteomes" id="UP000694561"/>
    </source>
</evidence>
<organism evidence="1 2">
    <name type="scientific">Monodon monoceros</name>
    <name type="common">Narwhal</name>
    <name type="synonym">Ceratodon monodon</name>
    <dbReference type="NCBI Taxonomy" id="40151"/>
    <lineage>
        <taxon>Eukaryota</taxon>
        <taxon>Metazoa</taxon>
        <taxon>Chordata</taxon>
        <taxon>Craniata</taxon>
        <taxon>Vertebrata</taxon>
        <taxon>Euteleostomi</taxon>
        <taxon>Mammalia</taxon>
        <taxon>Eutheria</taxon>
        <taxon>Laurasiatheria</taxon>
        <taxon>Artiodactyla</taxon>
        <taxon>Whippomorpha</taxon>
        <taxon>Cetacea</taxon>
        <taxon>Odontoceti</taxon>
        <taxon>Monodontidae</taxon>
        <taxon>Monodon</taxon>
    </lineage>
</organism>
<proteinExistence type="predicted"/>
<dbReference type="Proteomes" id="UP000694561">
    <property type="component" value="Unplaced"/>
</dbReference>
<evidence type="ECO:0000313" key="1">
    <source>
        <dbReference type="Ensembl" id="ENSMMNP00015016039.1"/>
    </source>
</evidence>
<name>A0A8C6BFZ7_MONMO</name>
<dbReference type="Ensembl" id="ENSMMNT00015017613.1">
    <property type="protein sequence ID" value="ENSMMNP00015016039.1"/>
    <property type="gene ID" value="ENSMMNG00015011773.1"/>
</dbReference>
<dbReference type="AlphaFoldDB" id="A0A8C6BFZ7"/>